<reference evidence="2" key="1">
    <citation type="submission" date="2020-02" db="EMBL/GenBank/DDBJ databases">
        <authorList>
            <person name="Meier V. D."/>
        </authorList>
    </citation>
    <scope>NUCLEOTIDE SEQUENCE</scope>
    <source>
        <strain evidence="2">AVDCRST_MAG13</strain>
    </source>
</reference>
<feature type="compositionally biased region" description="Basic residues" evidence="1">
    <location>
        <begin position="302"/>
        <end position="324"/>
    </location>
</feature>
<name>A0A6J4RFG3_9ACTN</name>
<feature type="non-terminal residue" evidence="2">
    <location>
        <position position="324"/>
    </location>
</feature>
<evidence type="ECO:0000313" key="2">
    <source>
        <dbReference type="EMBL" id="CAA9469662.1"/>
    </source>
</evidence>
<feature type="compositionally biased region" description="Basic residues" evidence="1">
    <location>
        <begin position="194"/>
        <end position="216"/>
    </location>
</feature>
<feature type="compositionally biased region" description="Basic residues" evidence="1">
    <location>
        <begin position="15"/>
        <end position="27"/>
    </location>
</feature>
<feature type="compositionally biased region" description="Basic and acidic residues" evidence="1">
    <location>
        <begin position="86"/>
        <end position="95"/>
    </location>
</feature>
<sequence>ARRLRRPDRPGRPALRPRGRRAPRARGPRGLDLGHRPGHLAQPPRPVVAARGGPAGRPAADDPGLRRGGRRRGRAGGRGPRGRLRSRVEGGRDDGPQAVAALRAPPGDARRARRGAAAQRRAQARRAVLRGGGLPAHGVAHRLPDALHPGRPLPGGHGARPGRGRRRGHRGDRPGCRGRPARVGDEPVGGQARARARPRRRRRLRAGRAAARARRRGPGDGRRRHLEPFGQVAAAGRDARHLRGHERGRGARRAHPDLLPPALGRRLDDGHPRRAGTARALLRRARDPPPDPRHDAAARRAGGLRRHGRGRPLRQGRLHRRRLL</sequence>
<organism evidence="2">
    <name type="scientific">uncultured Solirubrobacteraceae bacterium</name>
    <dbReference type="NCBI Taxonomy" id="1162706"/>
    <lineage>
        <taxon>Bacteria</taxon>
        <taxon>Bacillati</taxon>
        <taxon>Actinomycetota</taxon>
        <taxon>Thermoleophilia</taxon>
        <taxon>Solirubrobacterales</taxon>
        <taxon>Solirubrobacteraceae</taxon>
        <taxon>environmental samples</taxon>
    </lineage>
</organism>
<accession>A0A6J4RFG3</accession>
<feature type="compositionally biased region" description="Basic and acidic residues" evidence="1">
    <location>
        <begin position="237"/>
        <end position="249"/>
    </location>
</feature>
<feature type="non-terminal residue" evidence="2">
    <location>
        <position position="1"/>
    </location>
</feature>
<feature type="compositionally biased region" description="Basic and acidic residues" evidence="1">
    <location>
        <begin position="284"/>
        <end position="298"/>
    </location>
</feature>
<feature type="compositionally biased region" description="Basic residues" evidence="1">
    <location>
        <begin position="160"/>
        <end position="170"/>
    </location>
</feature>
<feature type="region of interest" description="Disordered" evidence="1">
    <location>
        <begin position="1"/>
        <end position="324"/>
    </location>
</feature>
<protein>
    <submittedName>
        <fullName evidence="2">Alcohol dehydrogenase</fullName>
    </submittedName>
</protein>
<evidence type="ECO:0000256" key="1">
    <source>
        <dbReference type="SAM" id="MobiDB-lite"/>
    </source>
</evidence>
<dbReference type="EMBL" id="CADCVO010000055">
    <property type="protein sequence ID" value="CAA9469662.1"/>
    <property type="molecule type" value="Genomic_DNA"/>
</dbReference>
<feature type="compositionally biased region" description="Low complexity" evidence="1">
    <location>
        <begin position="47"/>
        <end position="58"/>
    </location>
</feature>
<gene>
    <name evidence="2" type="ORF">AVDCRST_MAG13-375</name>
</gene>
<dbReference type="AlphaFoldDB" id="A0A6J4RFG3"/>
<feature type="compositionally biased region" description="Basic residues" evidence="1">
    <location>
        <begin position="67"/>
        <end position="85"/>
    </location>
</feature>
<proteinExistence type="predicted"/>